<dbReference type="PANTHER" id="PTHR43618:SF8">
    <property type="entry name" value="7ALPHA-HYDROXYSTEROID DEHYDROGENASE"/>
    <property type="match status" value="1"/>
</dbReference>
<evidence type="ECO:0000256" key="1">
    <source>
        <dbReference type="ARBA" id="ARBA00006484"/>
    </source>
</evidence>
<name>A0A4R3JW85_9PROT</name>
<dbReference type="EMBL" id="SLZY01000005">
    <property type="protein sequence ID" value="TCS72476.1"/>
    <property type="molecule type" value="Genomic_DNA"/>
</dbReference>
<evidence type="ECO:0000256" key="2">
    <source>
        <dbReference type="ARBA" id="ARBA00022857"/>
    </source>
</evidence>
<dbReference type="InterPro" id="IPR036291">
    <property type="entry name" value="NAD(P)-bd_dom_sf"/>
</dbReference>
<gene>
    <name evidence="4" type="ORF">EDC61_105131</name>
</gene>
<dbReference type="AlphaFoldDB" id="A0A4R3JW85"/>
<comment type="caution">
    <text evidence="4">The sequence shown here is derived from an EMBL/GenBank/DDBJ whole genome shotgun (WGS) entry which is preliminary data.</text>
</comment>
<keyword evidence="2" id="KW-0521">NADP</keyword>
<comment type="similarity">
    <text evidence="1">Belongs to the short-chain dehydrogenases/reductases (SDR) family.</text>
</comment>
<dbReference type="Proteomes" id="UP000295135">
    <property type="component" value="Unassembled WGS sequence"/>
</dbReference>
<dbReference type="SUPFAM" id="SSF51735">
    <property type="entry name" value="NAD(P)-binding Rossmann-fold domains"/>
    <property type="match status" value="1"/>
</dbReference>
<proteinExistence type="inferred from homology"/>
<dbReference type="PRINTS" id="PR00080">
    <property type="entry name" value="SDRFAMILY"/>
</dbReference>
<dbReference type="PRINTS" id="PR00081">
    <property type="entry name" value="GDHRDH"/>
</dbReference>
<evidence type="ECO:0000313" key="4">
    <source>
        <dbReference type="EMBL" id="TCS72476.1"/>
    </source>
</evidence>
<protein>
    <submittedName>
        <fullName evidence="4">NAD(P)-dependent dehydrogenase (Short-subunit alcohol dehydrogenase family)</fullName>
    </submittedName>
</protein>
<dbReference type="PANTHER" id="PTHR43618">
    <property type="entry name" value="7-ALPHA-HYDROXYSTEROID DEHYDROGENASE"/>
    <property type="match status" value="1"/>
</dbReference>
<dbReference type="Pfam" id="PF13561">
    <property type="entry name" value="adh_short_C2"/>
    <property type="match status" value="1"/>
</dbReference>
<dbReference type="GO" id="GO:0016491">
    <property type="term" value="F:oxidoreductase activity"/>
    <property type="evidence" value="ECO:0007669"/>
    <property type="project" value="UniProtKB-KW"/>
</dbReference>
<dbReference type="FunFam" id="3.40.50.720:FF:000084">
    <property type="entry name" value="Short-chain dehydrogenase reductase"/>
    <property type="match status" value="1"/>
</dbReference>
<keyword evidence="5" id="KW-1185">Reference proteome</keyword>
<evidence type="ECO:0000313" key="5">
    <source>
        <dbReference type="Proteomes" id="UP000295135"/>
    </source>
</evidence>
<keyword evidence="3" id="KW-0560">Oxidoreductase</keyword>
<sequence>MHETCRTLSSMMDLKGRVAVITGGAGYLGRTMADALAELGASICLVDRHADSLESATQVLRSRWRVDVAAIVADLEQEAQRIGLPQQVKAFFGRGDILVNNAGFVGDSTLKGWVVPFEQQKIDTWRRALEVNLTAAFHLSQLFAPMLKVGGKGSIINIGSIYGVVGPDMSLYEGTAMGNPAAYSVSKGGLLQMSRWLAAVLAPDVRVNSISPGGIARGQPAAFVERYEKRTPLRRMGVEDDFKGAIAYFASDLSAWVTGENLMVDGGWTVW</sequence>
<organism evidence="4 5">
    <name type="scientific">Sulfuritortus calidifontis</name>
    <dbReference type="NCBI Taxonomy" id="1914471"/>
    <lineage>
        <taxon>Bacteria</taxon>
        <taxon>Pseudomonadati</taxon>
        <taxon>Pseudomonadota</taxon>
        <taxon>Betaproteobacteria</taxon>
        <taxon>Nitrosomonadales</taxon>
        <taxon>Thiobacillaceae</taxon>
        <taxon>Sulfuritortus</taxon>
    </lineage>
</organism>
<dbReference type="Gene3D" id="3.40.50.720">
    <property type="entry name" value="NAD(P)-binding Rossmann-like Domain"/>
    <property type="match status" value="1"/>
</dbReference>
<dbReference type="InterPro" id="IPR052178">
    <property type="entry name" value="Sec_Metab_Biosynth_SDR"/>
</dbReference>
<evidence type="ECO:0000256" key="3">
    <source>
        <dbReference type="ARBA" id="ARBA00023002"/>
    </source>
</evidence>
<reference evidence="4 5" key="1">
    <citation type="submission" date="2019-03" db="EMBL/GenBank/DDBJ databases">
        <title>Genomic Encyclopedia of Type Strains, Phase IV (KMG-IV): sequencing the most valuable type-strain genomes for metagenomic binning, comparative biology and taxonomic classification.</title>
        <authorList>
            <person name="Goeker M."/>
        </authorList>
    </citation>
    <scope>NUCLEOTIDE SEQUENCE [LARGE SCALE GENOMIC DNA]</scope>
    <source>
        <strain evidence="4 5">DSM 103923</strain>
    </source>
</reference>
<dbReference type="InterPro" id="IPR002347">
    <property type="entry name" value="SDR_fam"/>
</dbReference>
<accession>A0A4R3JW85</accession>